<dbReference type="NCBIfam" id="NF009525">
    <property type="entry name" value="PRK12887.1"/>
    <property type="match status" value="1"/>
</dbReference>
<comment type="caution">
    <text evidence="8">The sequence shown here is derived from an EMBL/GenBank/DDBJ whole genome shotgun (WGS) entry which is preliminary data.</text>
</comment>
<evidence type="ECO:0000256" key="3">
    <source>
        <dbReference type="ARBA" id="ARBA00022679"/>
    </source>
</evidence>
<evidence type="ECO:0000256" key="5">
    <source>
        <dbReference type="ARBA" id="ARBA00022989"/>
    </source>
</evidence>
<comment type="similarity">
    <text evidence="2">Belongs to the UbiA prenyltransferase family.</text>
</comment>
<dbReference type="Pfam" id="PF01040">
    <property type="entry name" value="UbiA"/>
    <property type="match status" value="1"/>
</dbReference>
<accession>A0ABV8LT27</accession>
<comment type="subcellular location">
    <subcellularLocation>
        <location evidence="1">Membrane</location>
        <topology evidence="1">Multi-pass membrane protein</topology>
    </subcellularLocation>
</comment>
<feature type="transmembrane region" description="Helical" evidence="7">
    <location>
        <begin position="20"/>
        <end position="38"/>
    </location>
</feature>
<dbReference type="PANTHER" id="PTHR43009:SF7">
    <property type="entry name" value="HOMOGENTISATE GERANYLGERANYLTRANSFERASE, CHLOROPLASTIC"/>
    <property type="match status" value="1"/>
</dbReference>
<feature type="transmembrane region" description="Helical" evidence="7">
    <location>
        <begin position="112"/>
        <end position="130"/>
    </location>
</feature>
<feature type="transmembrane region" description="Helical" evidence="7">
    <location>
        <begin position="85"/>
        <end position="106"/>
    </location>
</feature>
<keyword evidence="9" id="KW-1185">Reference proteome</keyword>
<feature type="transmembrane region" description="Helical" evidence="7">
    <location>
        <begin position="173"/>
        <end position="192"/>
    </location>
</feature>
<dbReference type="Gene3D" id="1.10.357.140">
    <property type="entry name" value="UbiA prenyltransferase"/>
    <property type="match status" value="1"/>
</dbReference>
<sequence length="300" mass="31659">MRTTAAGLRTLWAFSRPHTIIGTALAVCALYVLATHAAQRQDPALWLVVLVASLAVNVYVVGLNQLTDVEIDRISKPYLPLAAGTLRRGGAVAIVAVSGGVALLLAGLQGRYLFTAIAIIAAIGTGYSVPPMRLKRFPLLAAACIIAARAVVANLGVYLAYSAALTGRAELPAYVLLMVGFMAGFAAVIALMKDIPDVDGDRRHQISTLVLTIGPRRTLRLCQAILSLGYAAVIAAGLAGVPDVDSVVLVAAHAAALAVLWLTGIRVDGADTDAVRRYYMLIWKLFYVEFVVFPLAVLLA</sequence>
<dbReference type="EMBL" id="JBHSAY010000013">
    <property type="protein sequence ID" value="MFC4133693.1"/>
    <property type="molecule type" value="Genomic_DNA"/>
</dbReference>
<evidence type="ECO:0000256" key="4">
    <source>
        <dbReference type="ARBA" id="ARBA00022692"/>
    </source>
</evidence>
<feature type="transmembrane region" description="Helical" evidence="7">
    <location>
        <begin position="279"/>
        <end position="299"/>
    </location>
</feature>
<dbReference type="InterPro" id="IPR044878">
    <property type="entry name" value="UbiA_sf"/>
</dbReference>
<protein>
    <submittedName>
        <fullName evidence="8">Homogentisate phytyltransferase</fullName>
        <ecNumber evidence="8">2.5.1.115</ecNumber>
    </submittedName>
</protein>
<feature type="transmembrane region" description="Helical" evidence="7">
    <location>
        <begin position="137"/>
        <end position="161"/>
    </location>
</feature>
<evidence type="ECO:0000256" key="6">
    <source>
        <dbReference type="ARBA" id="ARBA00023136"/>
    </source>
</evidence>
<evidence type="ECO:0000256" key="7">
    <source>
        <dbReference type="SAM" id="Phobius"/>
    </source>
</evidence>
<dbReference type="EC" id="2.5.1.115" evidence="8"/>
<dbReference type="PANTHER" id="PTHR43009">
    <property type="entry name" value="HOMOGENTISATE SOLANESYLTRANSFERASE, CHLOROPLASTIC"/>
    <property type="match status" value="1"/>
</dbReference>
<keyword evidence="5 7" id="KW-1133">Transmembrane helix</keyword>
<keyword evidence="3 8" id="KW-0808">Transferase</keyword>
<name>A0ABV8LT27_9ACTN</name>
<dbReference type="Proteomes" id="UP001595816">
    <property type="component" value="Unassembled WGS sequence"/>
</dbReference>
<keyword evidence="6 7" id="KW-0472">Membrane</keyword>
<dbReference type="InterPro" id="IPR000537">
    <property type="entry name" value="UbiA_prenyltransferase"/>
</dbReference>
<proteinExistence type="inferred from homology"/>
<keyword evidence="4 7" id="KW-0812">Transmembrane</keyword>
<evidence type="ECO:0000256" key="1">
    <source>
        <dbReference type="ARBA" id="ARBA00004141"/>
    </source>
</evidence>
<feature type="transmembrane region" description="Helical" evidence="7">
    <location>
        <begin position="247"/>
        <end position="267"/>
    </location>
</feature>
<feature type="transmembrane region" description="Helical" evidence="7">
    <location>
        <begin position="221"/>
        <end position="241"/>
    </location>
</feature>
<organism evidence="8 9">
    <name type="scientific">Hamadaea flava</name>
    <dbReference type="NCBI Taxonomy" id="1742688"/>
    <lineage>
        <taxon>Bacteria</taxon>
        <taxon>Bacillati</taxon>
        <taxon>Actinomycetota</taxon>
        <taxon>Actinomycetes</taxon>
        <taxon>Micromonosporales</taxon>
        <taxon>Micromonosporaceae</taxon>
        <taxon>Hamadaea</taxon>
    </lineage>
</organism>
<evidence type="ECO:0000313" key="8">
    <source>
        <dbReference type="EMBL" id="MFC4133693.1"/>
    </source>
</evidence>
<dbReference type="RefSeq" id="WP_253750581.1">
    <property type="nucleotide sequence ID" value="NZ_JAMZDZ010000001.1"/>
</dbReference>
<reference evidence="9" key="1">
    <citation type="journal article" date="2019" name="Int. J. Syst. Evol. Microbiol.">
        <title>The Global Catalogue of Microorganisms (GCM) 10K type strain sequencing project: providing services to taxonomists for standard genome sequencing and annotation.</title>
        <authorList>
            <consortium name="The Broad Institute Genomics Platform"/>
            <consortium name="The Broad Institute Genome Sequencing Center for Infectious Disease"/>
            <person name="Wu L."/>
            <person name="Ma J."/>
        </authorList>
    </citation>
    <scope>NUCLEOTIDE SEQUENCE [LARGE SCALE GENOMIC DNA]</scope>
    <source>
        <strain evidence="9">CGMCC 4.7289</strain>
    </source>
</reference>
<evidence type="ECO:0000256" key="2">
    <source>
        <dbReference type="ARBA" id="ARBA00005985"/>
    </source>
</evidence>
<evidence type="ECO:0000313" key="9">
    <source>
        <dbReference type="Proteomes" id="UP001595816"/>
    </source>
</evidence>
<dbReference type="GO" id="GO:0010176">
    <property type="term" value="F:homogentisate phytyltransferase activity"/>
    <property type="evidence" value="ECO:0007669"/>
    <property type="project" value="UniProtKB-EC"/>
</dbReference>
<feature type="transmembrane region" description="Helical" evidence="7">
    <location>
        <begin position="44"/>
        <end position="64"/>
    </location>
</feature>
<gene>
    <name evidence="8" type="ORF">ACFOZ4_24040</name>
</gene>